<evidence type="ECO:0000313" key="4">
    <source>
        <dbReference type="Proteomes" id="UP001139474"/>
    </source>
</evidence>
<dbReference type="EMBL" id="JAMZDE010000008">
    <property type="protein sequence ID" value="MCP1340248.1"/>
    <property type="molecule type" value="Genomic_DNA"/>
</dbReference>
<dbReference type="InterPro" id="IPR001375">
    <property type="entry name" value="Peptidase_S9_cat"/>
</dbReference>
<accession>A0A9X2G5I5</accession>
<evidence type="ECO:0000256" key="1">
    <source>
        <dbReference type="ARBA" id="ARBA00022801"/>
    </source>
</evidence>
<comment type="caution">
    <text evidence="3">The sequence shown here is derived from an EMBL/GenBank/DDBJ whole genome shotgun (WGS) entry which is preliminary data.</text>
</comment>
<dbReference type="Pfam" id="PF00326">
    <property type="entry name" value="Peptidase_S9"/>
    <property type="match status" value="1"/>
</dbReference>
<sequence>MSQIIFRRYQANHTLNYGNMRLKNDKEHHKISFNIYFVVIFLHLKPIAEMGVAVLATQYRGGMELTDGPDESVDEFGGSDVKDVINIVRLASQLPYVDENQMHMIGFSRGGMSAFISLKELNNIKSLTVLGAPSDLFKTIEERPEMERVFDYRVPNFTSNRESELKKRSVVYWLDELPGELPILILHGAKDERVSVEQAKILADKLSDINHPHKLVIYDDYHGLQFSQGLMFKEIKAWITGERRAK</sequence>
<gene>
    <name evidence="3" type="ORF">NJR55_11680</name>
</gene>
<protein>
    <submittedName>
        <fullName evidence="3">Prolyl oligopeptidase family serine peptidase</fullName>
    </submittedName>
</protein>
<dbReference type="InterPro" id="IPR029058">
    <property type="entry name" value="AB_hydrolase_fold"/>
</dbReference>
<feature type="domain" description="Peptidase S9 prolyl oligopeptidase catalytic" evidence="2">
    <location>
        <begin position="44"/>
        <end position="223"/>
    </location>
</feature>
<dbReference type="RefSeq" id="WP_253620102.1">
    <property type="nucleotide sequence ID" value="NZ_JAMZDE010000008.1"/>
</dbReference>
<reference evidence="3" key="1">
    <citation type="submission" date="2022-06" db="EMBL/GenBank/DDBJ databases">
        <title>Idiomarina rhizosphaerae M1R2S28.</title>
        <authorList>
            <person name="Sun J.-Q."/>
            <person name="Li L.-F."/>
        </authorList>
    </citation>
    <scope>NUCLEOTIDE SEQUENCE</scope>
    <source>
        <strain evidence="3">M1R2S28</strain>
    </source>
</reference>
<dbReference type="SUPFAM" id="SSF53474">
    <property type="entry name" value="alpha/beta-Hydrolases"/>
    <property type="match status" value="1"/>
</dbReference>
<dbReference type="Proteomes" id="UP001139474">
    <property type="component" value="Unassembled WGS sequence"/>
</dbReference>
<dbReference type="Gene3D" id="3.40.50.1820">
    <property type="entry name" value="alpha/beta hydrolase"/>
    <property type="match status" value="1"/>
</dbReference>
<keyword evidence="4" id="KW-1185">Reference proteome</keyword>
<name>A0A9X2G5I5_9GAMM</name>
<keyword evidence="1" id="KW-0378">Hydrolase</keyword>
<proteinExistence type="predicted"/>
<organism evidence="3 4">
    <name type="scientific">Idiomarina rhizosphaerae</name>
    <dbReference type="NCBI Taxonomy" id="2961572"/>
    <lineage>
        <taxon>Bacteria</taxon>
        <taxon>Pseudomonadati</taxon>
        <taxon>Pseudomonadota</taxon>
        <taxon>Gammaproteobacteria</taxon>
        <taxon>Alteromonadales</taxon>
        <taxon>Idiomarinaceae</taxon>
        <taxon>Idiomarina</taxon>
    </lineage>
</organism>
<evidence type="ECO:0000313" key="3">
    <source>
        <dbReference type="EMBL" id="MCP1340248.1"/>
    </source>
</evidence>
<evidence type="ECO:0000259" key="2">
    <source>
        <dbReference type="Pfam" id="PF00326"/>
    </source>
</evidence>
<dbReference type="GO" id="GO:0004252">
    <property type="term" value="F:serine-type endopeptidase activity"/>
    <property type="evidence" value="ECO:0007669"/>
    <property type="project" value="TreeGrafter"/>
</dbReference>
<dbReference type="PANTHER" id="PTHR42776">
    <property type="entry name" value="SERINE PEPTIDASE S9 FAMILY MEMBER"/>
    <property type="match status" value="1"/>
</dbReference>
<dbReference type="AlphaFoldDB" id="A0A9X2G5I5"/>
<dbReference type="PANTHER" id="PTHR42776:SF27">
    <property type="entry name" value="DIPEPTIDYL PEPTIDASE FAMILY MEMBER 6"/>
    <property type="match status" value="1"/>
</dbReference>
<dbReference type="GO" id="GO:0006508">
    <property type="term" value="P:proteolysis"/>
    <property type="evidence" value="ECO:0007669"/>
    <property type="project" value="InterPro"/>
</dbReference>